<evidence type="ECO:0000256" key="1">
    <source>
        <dbReference type="ARBA" id="ARBA00022441"/>
    </source>
</evidence>
<dbReference type="GO" id="GO:0045454">
    <property type="term" value="P:cell redox homeostasis"/>
    <property type="evidence" value="ECO:0007669"/>
    <property type="project" value="TreeGrafter"/>
</dbReference>
<feature type="compositionally biased region" description="Basic and acidic residues" evidence="3">
    <location>
        <begin position="871"/>
        <end position="884"/>
    </location>
</feature>
<dbReference type="OrthoDB" id="10001928at2759"/>
<feature type="region of interest" description="Disordered" evidence="3">
    <location>
        <begin position="706"/>
        <end position="976"/>
    </location>
</feature>
<dbReference type="Pfam" id="PF24681">
    <property type="entry name" value="Kelch_KLHDC2_KLHL20_DRC7"/>
    <property type="match status" value="1"/>
</dbReference>
<protein>
    <submittedName>
        <fullName evidence="4">Galactose oxidase</fullName>
    </submittedName>
</protein>
<dbReference type="InterPro" id="IPR015915">
    <property type="entry name" value="Kelch-typ_b-propeller"/>
</dbReference>
<dbReference type="InterPro" id="IPR011333">
    <property type="entry name" value="SKP1/BTB/POZ_sf"/>
</dbReference>
<dbReference type="PANTHER" id="PTHR43503">
    <property type="entry name" value="MCG48959-RELATED"/>
    <property type="match status" value="1"/>
</dbReference>
<feature type="compositionally biased region" description="Low complexity" evidence="3">
    <location>
        <begin position="911"/>
        <end position="924"/>
    </location>
</feature>
<dbReference type="SUPFAM" id="SSF117281">
    <property type="entry name" value="Kelch motif"/>
    <property type="match status" value="1"/>
</dbReference>
<dbReference type="Pfam" id="PF01344">
    <property type="entry name" value="Kelch_1"/>
    <property type="match status" value="1"/>
</dbReference>
<evidence type="ECO:0000313" key="4">
    <source>
        <dbReference type="EMBL" id="KZT59630.1"/>
    </source>
</evidence>
<feature type="compositionally biased region" description="Low complexity" evidence="3">
    <location>
        <begin position="749"/>
        <end position="760"/>
    </location>
</feature>
<keyword evidence="1" id="KW-0880">Kelch repeat</keyword>
<feature type="compositionally biased region" description="Pro residues" evidence="3">
    <location>
        <begin position="706"/>
        <end position="733"/>
    </location>
</feature>
<feature type="region of interest" description="Disordered" evidence="3">
    <location>
        <begin position="218"/>
        <end position="252"/>
    </location>
</feature>
<reference evidence="4 5" key="1">
    <citation type="journal article" date="2016" name="Mol. Biol. Evol.">
        <title>Comparative Genomics of Early-Diverging Mushroom-Forming Fungi Provides Insights into the Origins of Lignocellulose Decay Capabilities.</title>
        <authorList>
            <person name="Nagy L.G."/>
            <person name="Riley R."/>
            <person name="Tritt A."/>
            <person name="Adam C."/>
            <person name="Daum C."/>
            <person name="Floudas D."/>
            <person name="Sun H."/>
            <person name="Yadav J.S."/>
            <person name="Pangilinan J."/>
            <person name="Larsson K.H."/>
            <person name="Matsuura K."/>
            <person name="Barry K."/>
            <person name="Labutti K."/>
            <person name="Kuo R."/>
            <person name="Ohm R.A."/>
            <person name="Bhattacharya S.S."/>
            <person name="Shirouzu T."/>
            <person name="Yoshinaga Y."/>
            <person name="Martin F.M."/>
            <person name="Grigoriev I.V."/>
            <person name="Hibbett D.S."/>
        </authorList>
    </citation>
    <scope>NUCLEOTIDE SEQUENCE [LARGE SCALE GENOMIC DNA]</scope>
    <source>
        <strain evidence="4 5">HHB12733</strain>
    </source>
</reference>
<feature type="compositionally biased region" description="Polar residues" evidence="3">
    <location>
        <begin position="891"/>
        <end position="901"/>
    </location>
</feature>
<feature type="compositionally biased region" description="Low complexity" evidence="3">
    <location>
        <begin position="811"/>
        <end position="822"/>
    </location>
</feature>
<evidence type="ECO:0000256" key="3">
    <source>
        <dbReference type="SAM" id="MobiDB-lite"/>
    </source>
</evidence>
<feature type="compositionally biased region" description="Polar residues" evidence="3">
    <location>
        <begin position="945"/>
        <end position="954"/>
    </location>
</feature>
<gene>
    <name evidence="4" type="ORF">CALCODRAFT_449801</name>
</gene>
<keyword evidence="2" id="KW-0677">Repeat</keyword>
<dbReference type="GO" id="GO:0005829">
    <property type="term" value="C:cytosol"/>
    <property type="evidence" value="ECO:0007669"/>
    <property type="project" value="TreeGrafter"/>
</dbReference>
<dbReference type="Gene3D" id="3.30.710.10">
    <property type="entry name" value="Potassium Channel Kv1.1, Chain A"/>
    <property type="match status" value="1"/>
</dbReference>
<feature type="region of interest" description="Disordered" evidence="3">
    <location>
        <begin position="615"/>
        <end position="692"/>
    </location>
</feature>
<proteinExistence type="predicted"/>
<evidence type="ECO:0000313" key="5">
    <source>
        <dbReference type="Proteomes" id="UP000076842"/>
    </source>
</evidence>
<dbReference type="GO" id="GO:0005739">
    <property type="term" value="C:mitochondrion"/>
    <property type="evidence" value="ECO:0007669"/>
    <property type="project" value="TreeGrafter"/>
</dbReference>
<sequence length="1009" mass="110693">MYPVSDLTTLIRKSRGVVPPQTAGPSTTVCDDHMFLFGGRLVAQRRMLSDMYVFDIKQLTWDKLPVPPGDEQHVPQPRYFHSADLWNGHIVIFGGMTDAPEGTAQLPPQPGEVPNVTVLNDVHLFNIAERRWLPTPPPPVTENAEHIPLPRYAHLSSVAGDKLYIIGGHGPPKNDWLDNVHVYDLRHRMWVAKQECTTHCGTYRSVAVCAPQRVVHPPPGTVDKDMEGFGRRRGGTEKNSLQHPSYSEVPSPDEPNGIYVYSNYNFMEVSRELIVMQPTPSPTAPAPLTFTDETQTFANSPNLPPGLRFPTGAIMGNHLLLCGTYLAHTYNSFSLWSLDLRTRAWQRIDCGNPLAAGSWSRGMLWTGGAKFLIFGNRYGNLVEDYQRRLLSWTHVAFVDLEACGIYQPPALSIGMRESELGLAALEEEILADFEIVCDDGRKIRCSRRILEQRWPWFREQRRAFLGRVSQLLEAKPEQIDPSYPIEMPEFVELTPENEQPSVQGPGFGGGPPLPRADPRLTPRRLLMPEPYPIALAFVQYLYTYSLITPLQHAPPVLNALLVLSQIYELPHLQTIVIHAMHEKLNHYNAVSVYEMATVCNVQSLQIRSLKVVMGKNGIRGPRTRPDRHEPSTDGPNGDGDHPEKAPPRPRGMSNAKDLQMPPSNGDGKQANGKTDGEQSDSAGHPQGTTTPSAIPHIAEVAEAPPPIVAPVVPPPAPAPAVPTPTSAAPPRPPRSARRATPPDSPPRTSPTNPRPRLSSSLSMEDLRRVPQTLDFIEPVHPAHERTGSGGSALRRAKSEVSRHRPSGSGGSSSLKSSLGRRFSTQRPISEASSSSSSSVWGGGGSNSVDSQHSHAPAPRPATSHISLNDDPPARESSKGLRVKVDLPSWLSFGNSSRSPSKTPRDEQMPITPSLTPTMASSSPSTPNPLTPSTSSNSLFSRARSNKSPFVSSQRKALDAVRRQNSGEEGKLRKEKSSENVVIKDIIKSAETRAAKRGKEQFTAPVFGLL</sequence>
<dbReference type="Gene3D" id="2.120.10.80">
    <property type="entry name" value="Kelch-type beta propeller"/>
    <property type="match status" value="2"/>
</dbReference>
<organism evidence="4 5">
    <name type="scientific">Calocera cornea HHB12733</name>
    <dbReference type="NCBI Taxonomy" id="1353952"/>
    <lineage>
        <taxon>Eukaryota</taxon>
        <taxon>Fungi</taxon>
        <taxon>Dikarya</taxon>
        <taxon>Basidiomycota</taxon>
        <taxon>Agaricomycotina</taxon>
        <taxon>Dacrymycetes</taxon>
        <taxon>Dacrymycetales</taxon>
        <taxon>Dacrymycetaceae</taxon>
        <taxon>Calocera</taxon>
    </lineage>
</organism>
<dbReference type="InterPro" id="IPR006652">
    <property type="entry name" value="Kelch_1"/>
</dbReference>
<accession>A0A165HR77</accession>
<dbReference type="Proteomes" id="UP000076842">
    <property type="component" value="Unassembled WGS sequence"/>
</dbReference>
<name>A0A165HR77_9BASI</name>
<dbReference type="STRING" id="1353952.A0A165HR77"/>
<dbReference type="EMBL" id="KV423938">
    <property type="protein sequence ID" value="KZT59630.1"/>
    <property type="molecule type" value="Genomic_DNA"/>
</dbReference>
<dbReference type="FunCoup" id="A0A165HR77">
    <property type="interactions" value="107"/>
</dbReference>
<feature type="compositionally biased region" description="Low complexity" evidence="3">
    <location>
        <begin position="829"/>
        <end position="839"/>
    </location>
</feature>
<evidence type="ECO:0000256" key="2">
    <source>
        <dbReference type="ARBA" id="ARBA00022737"/>
    </source>
</evidence>
<keyword evidence="5" id="KW-1185">Reference proteome</keyword>
<feature type="compositionally biased region" description="Basic and acidic residues" evidence="3">
    <location>
        <begin position="955"/>
        <end position="976"/>
    </location>
</feature>
<dbReference type="AlphaFoldDB" id="A0A165HR77"/>
<dbReference type="InParanoid" id="A0A165HR77"/>
<dbReference type="PANTHER" id="PTHR43503:SF2">
    <property type="entry name" value="NEGATIVE REGULATOR OF SPORULATION MDS3-RELATED"/>
    <property type="match status" value="1"/>
</dbReference>
<dbReference type="SUPFAM" id="SSF54695">
    <property type="entry name" value="POZ domain"/>
    <property type="match status" value="1"/>
</dbReference>
<feature type="compositionally biased region" description="Basic and acidic residues" evidence="3">
    <location>
        <begin position="222"/>
        <end position="236"/>
    </location>
</feature>